<dbReference type="EMBL" id="GBRH01187372">
    <property type="protein sequence ID" value="JAE10524.1"/>
    <property type="molecule type" value="Transcribed_RNA"/>
</dbReference>
<accession>A0A0A9FH18</accession>
<proteinExistence type="predicted"/>
<reference evidence="1" key="1">
    <citation type="submission" date="2014-09" db="EMBL/GenBank/DDBJ databases">
        <authorList>
            <person name="Magalhaes I.L.F."/>
            <person name="Oliveira U."/>
            <person name="Santos F.R."/>
            <person name="Vidigal T.H.D.A."/>
            <person name="Brescovit A.D."/>
            <person name="Santos A.J."/>
        </authorList>
    </citation>
    <scope>NUCLEOTIDE SEQUENCE</scope>
    <source>
        <tissue evidence="1">Shoot tissue taken approximately 20 cm above the soil surface</tissue>
    </source>
</reference>
<sequence length="13" mass="1630">MHNHHTFPPERRA</sequence>
<reference evidence="1" key="2">
    <citation type="journal article" date="2015" name="Data Brief">
        <title>Shoot transcriptome of the giant reed, Arundo donax.</title>
        <authorList>
            <person name="Barrero R.A."/>
            <person name="Guerrero F.D."/>
            <person name="Moolhuijzen P."/>
            <person name="Goolsby J.A."/>
            <person name="Tidwell J."/>
            <person name="Bellgard S.E."/>
            <person name="Bellgard M.I."/>
        </authorList>
    </citation>
    <scope>NUCLEOTIDE SEQUENCE</scope>
    <source>
        <tissue evidence="1">Shoot tissue taken approximately 20 cm above the soil surface</tissue>
    </source>
</reference>
<evidence type="ECO:0000313" key="1">
    <source>
        <dbReference type="EMBL" id="JAE10524.1"/>
    </source>
</evidence>
<organism evidence="1">
    <name type="scientific">Arundo donax</name>
    <name type="common">Giant reed</name>
    <name type="synonym">Donax arundinaceus</name>
    <dbReference type="NCBI Taxonomy" id="35708"/>
    <lineage>
        <taxon>Eukaryota</taxon>
        <taxon>Viridiplantae</taxon>
        <taxon>Streptophyta</taxon>
        <taxon>Embryophyta</taxon>
        <taxon>Tracheophyta</taxon>
        <taxon>Spermatophyta</taxon>
        <taxon>Magnoliopsida</taxon>
        <taxon>Liliopsida</taxon>
        <taxon>Poales</taxon>
        <taxon>Poaceae</taxon>
        <taxon>PACMAD clade</taxon>
        <taxon>Arundinoideae</taxon>
        <taxon>Arundineae</taxon>
        <taxon>Arundo</taxon>
    </lineage>
</organism>
<name>A0A0A9FH18_ARUDO</name>
<protein>
    <submittedName>
        <fullName evidence="1">Uncharacterized protein</fullName>
    </submittedName>
</protein>